<keyword evidence="2" id="KW-1185">Reference proteome</keyword>
<reference evidence="1 2" key="1">
    <citation type="submission" date="2020-09" db="EMBL/GenBank/DDBJ databases">
        <title>De no assembly of potato wild relative species, Solanum commersonii.</title>
        <authorList>
            <person name="Cho K."/>
        </authorList>
    </citation>
    <scope>NUCLEOTIDE SEQUENCE [LARGE SCALE GENOMIC DNA]</scope>
    <source>
        <strain evidence="1">LZ3.2</strain>
        <tissue evidence="1">Leaf</tissue>
    </source>
</reference>
<name>A0A9J5XZN7_SOLCO</name>
<dbReference type="EMBL" id="JACXVP010000008">
    <property type="protein sequence ID" value="KAG5592302.1"/>
    <property type="molecule type" value="Genomic_DNA"/>
</dbReference>
<evidence type="ECO:0000313" key="2">
    <source>
        <dbReference type="Proteomes" id="UP000824120"/>
    </source>
</evidence>
<proteinExistence type="predicted"/>
<organism evidence="1 2">
    <name type="scientific">Solanum commersonii</name>
    <name type="common">Commerson's wild potato</name>
    <name type="synonym">Commerson's nightshade</name>
    <dbReference type="NCBI Taxonomy" id="4109"/>
    <lineage>
        <taxon>Eukaryota</taxon>
        <taxon>Viridiplantae</taxon>
        <taxon>Streptophyta</taxon>
        <taxon>Embryophyta</taxon>
        <taxon>Tracheophyta</taxon>
        <taxon>Spermatophyta</taxon>
        <taxon>Magnoliopsida</taxon>
        <taxon>eudicotyledons</taxon>
        <taxon>Gunneridae</taxon>
        <taxon>Pentapetalae</taxon>
        <taxon>asterids</taxon>
        <taxon>lamiids</taxon>
        <taxon>Solanales</taxon>
        <taxon>Solanaceae</taxon>
        <taxon>Solanoideae</taxon>
        <taxon>Solaneae</taxon>
        <taxon>Solanum</taxon>
    </lineage>
</organism>
<sequence>KNECPQFSLPSSRSQGQGLIFETCYHKSIMINYYILIFSGNCQFKTEGSVVNYKKIFCKHVRNAGNSLGRTVVAKL</sequence>
<dbReference type="AlphaFoldDB" id="A0A9J5XZN7"/>
<evidence type="ECO:0000313" key="1">
    <source>
        <dbReference type="EMBL" id="KAG5592302.1"/>
    </source>
</evidence>
<protein>
    <submittedName>
        <fullName evidence="1">Uncharacterized protein</fullName>
    </submittedName>
</protein>
<dbReference type="Proteomes" id="UP000824120">
    <property type="component" value="Chromosome 8"/>
</dbReference>
<gene>
    <name evidence="1" type="ORF">H5410_042816</name>
</gene>
<comment type="caution">
    <text evidence="1">The sequence shown here is derived from an EMBL/GenBank/DDBJ whole genome shotgun (WGS) entry which is preliminary data.</text>
</comment>
<accession>A0A9J5XZN7</accession>
<feature type="non-terminal residue" evidence="1">
    <location>
        <position position="1"/>
    </location>
</feature>